<dbReference type="EMBL" id="LAZR01000361">
    <property type="protein sequence ID" value="KKN72526.1"/>
    <property type="molecule type" value="Genomic_DNA"/>
</dbReference>
<accession>A0A0F9VG72</accession>
<evidence type="ECO:0000313" key="1">
    <source>
        <dbReference type="EMBL" id="KKN72526.1"/>
    </source>
</evidence>
<reference evidence="1" key="1">
    <citation type="journal article" date="2015" name="Nature">
        <title>Complex archaea that bridge the gap between prokaryotes and eukaryotes.</title>
        <authorList>
            <person name="Spang A."/>
            <person name="Saw J.H."/>
            <person name="Jorgensen S.L."/>
            <person name="Zaremba-Niedzwiedzka K."/>
            <person name="Martijn J."/>
            <person name="Lind A.E."/>
            <person name="van Eijk R."/>
            <person name="Schleper C."/>
            <person name="Guy L."/>
            <person name="Ettema T.J."/>
        </authorList>
    </citation>
    <scope>NUCLEOTIDE SEQUENCE</scope>
</reference>
<dbReference type="AlphaFoldDB" id="A0A0F9VG72"/>
<comment type="caution">
    <text evidence="1">The sequence shown here is derived from an EMBL/GenBank/DDBJ whole genome shotgun (WGS) entry which is preliminary data.</text>
</comment>
<protein>
    <submittedName>
        <fullName evidence="1">Uncharacterized protein</fullName>
    </submittedName>
</protein>
<name>A0A0F9VG72_9ZZZZ</name>
<gene>
    <name evidence="1" type="ORF">LCGC14_0410300</name>
</gene>
<organism evidence="1">
    <name type="scientific">marine sediment metagenome</name>
    <dbReference type="NCBI Taxonomy" id="412755"/>
    <lineage>
        <taxon>unclassified sequences</taxon>
        <taxon>metagenomes</taxon>
        <taxon>ecological metagenomes</taxon>
    </lineage>
</organism>
<sequence>MARPDHTQLLSAEWTNERFNNVLDGVQQIIDRLLTSVYIDGYGPLEVPVTRADITKLSLEAFQNLVDQQPTIGAKAELLNEAERLDIPRQVLQGRT</sequence>
<proteinExistence type="predicted"/>